<evidence type="ECO:0000313" key="3">
    <source>
        <dbReference type="Proteomes" id="UP000680038"/>
    </source>
</evidence>
<sequence length="318" mass="34209">MYYITAASSITHQPSFGNDGFSSVISPLAEGSELIQPNYKEYIEAGLLRRMSKILRMSVACSKDCLRQTSTDQPDAIVVGTGLGCLLDTEKFLNNVLTLEGMLPPTSFIQSTHNTIAGQISLSLGNHGYNMTHTQNTLSFEYALQDALLLLAEEQRNILVGASDEHIPFLNEVSEHLGQGPADIPLTSGASFFMVSEERENALAEIIDVEVAGAVQDIPAAVTAFLAHNGLTAMDLDLVLYPSADFGGSADFQFVKSEDAGLAFVEYLPYSGLYATASAFALHFAVDRFGQGRAGALALVCNRMNRNLGLTLIRSVEA</sequence>
<dbReference type="Proteomes" id="UP000680038">
    <property type="component" value="Unassembled WGS sequence"/>
</dbReference>
<dbReference type="EMBL" id="CAJRAF010000001">
    <property type="protein sequence ID" value="CAG4995049.1"/>
    <property type="molecule type" value="Genomic_DNA"/>
</dbReference>
<dbReference type="SUPFAM" id="SSF53901">
    <property type="entry name" value="Thiolase-like"/>
    <property type="match status" value="1"/>
</dbReference>
<dbReference type="Pfam" id="PF13723">
    <property type="entry name" value="Ketoacyl-synt_2"/>
    <property type="match status" value="1"/>
</dbReference>
<comment type="caution">
    <text evidence="2">The sequence shown here is derived from an EMBL/GenBank/DDBJ whole genome shotgun (WGS) entry which is preliminary data.</text>
</comment>
<dbReference type="InterPro" id="IPR016039">
    <property type="entry name" value="Thiolase-like"/>
</dbReference>
<dbReference type="InterPro" id="IPR014030">
    <property type="entry name" value="Ketoacyl_synth_N"/>
</dbReference>
<reference evidence="2" key="1">
    <citation type="submission" date="2021-04" db="EMBL/GenBank/DDBJ databases">
        <authorList>
            <person name="Rodrigo-Torres L."/>
            <person name="Arahal R. D."/>
            <person name="Lucena T."/>
        </authorList>
    </citation>
    <scope>NUCLEOTIDE SEQUENCE</scope>
    <source>
        <strain evidence="2">CECT 9275</strain>
    </source>
</reference>
<evidence type="ECO:0000259" key="1">
    <source>
        <dbReference type="Pfam" id="PF13723"/>
    </source>
</evidence>
<evidence type="ECO:0000313" key="2">
    <source>
        <dbReference type="EMBL" id="CAG4995049.1"/>
    </source>
</evidence>
<dbReference type="AlphaFoldDB" id="A0A916JAG5"/>
<accession>A0A916JAG5</accession>
<dbReference type="RefSeq" id="WP_215238174.1">
    <property type="nucleotide sequence ID" value="NZ_CAJRAF010000001.1"/>
</dbReference>
<proteinExistence type="predicted"/>
<dbReference type="GO" id="GO:0016746">
    <property type="term" value="F:acyltransferase activity"/>
    <property type="evidence" value="ECO:0007669"/>
    <property type="project" value="InterPro"/>
</dbReference>
<feature type="domain" description="Beta-ketoacyl synthase-like N-terminal" evidence="1">
    <location>
        <begin position="43"/>
        <end position="170"/>
    </location>
</feature>
<keyword evidence="3" id="KW-1185">Reference proteome</keyword>
<name>A0A916JAG5_9BACT</name>
<organism evidence="2 3">
    <name type="scientific">Dyadobacter helix</name>
    <dbReference type="NCBI Taxonomy" id="2822344"/>
    <lineage>
        <taxon>Bacteria</taxon>
        <taxon>Pseudomonadati</taxon>
        <taxon>Bacteroidota</taxon>
        <taxon>Cytophagia</taxon>
        <taxon>Cytophagales</taxon>
        <taxon>Spirosomataceae</taxon>
        <taxon>Dyadobacter</taxon>
    </lineage>
</organism>
<dbReference type="Gene3D" id="3.40.47.10">
    <property type="match status" value="1"/>
</dbReference>
<protein>
    <recommendedName>
        <fullName evidence="1">Beta-ketoacyl synthase-like N-terminal domain-containing protein</fullName>
    </recommendedName>
</protein>
<gene>
    <name evidence="2" type="ORF">DYBT9275_01535</name>
</gene>